<name>A0A0C9SYM0_PLICR</name>
<protein>
    <recommendedName>
        <fullName evidence="6">C2H2-type domain-containing protein</fullName>
    </recommendedName>
</protein>
<dbReference type="PROSITE" id="PS00028">
    <property type="entry name" value="ZINC_FINGER_C2H2_1"/>
    <property type="match status" value="1"/>
</dbReference>
<dbReference type="EMBL" id="KN832568">
    <property type="protein sequence ID" value="KII85145.1"/>
    <property type="molecule type" value="Genomic_DNA"/>
</dbReference>
<dbReference type="GO" id="GO:0000978">
    <property type="term" value="F:RNA polymerase II cis-regulatory region sequence-specific DNA binding"/>
    <property type="evidence" value="ECO:0007669"/>
    <property type="project" value="UniProtKB-ARBA"/>
</dbReference>
<dbReference type="PROSITE" id="PS50157">
    <property type="entry name" value="ZINC_FINGER_C2H2_2"/>
    <property type="match status" value="2"/>
</dbReference>
<evidence type="ECO:0000256" key="1">
    <source>
        <dbReference type="ARBA" id="ARBA00022723"/>
    </source>
</evidence>
<dbReference type="Proteomes" id="UP000053263">
    <property type="component" value="Unassembled WGS sequence"/>
</dbReference>
<dbReference type="InterPro" id="IPR013087">
    <property type="entry name" value="Znf_C2H2_type"/>
</dbReference>
<keyword evidence="8" id="KW-1185">Reference proteome</keyword>
<gene>
    <name evidence="7" type="ORF">PLICRDRAFT_78886</name>
</gene>
<evidence type="ECO:0000256" key="2">
    <source>
        <dbReference type="ARBA" id="ARBA00022737"/>
    </source>
</evidence>
<keyword evidence="1" id="KW-0479">Metal-binding</keyword>
<dbReference type="Pfam" id="PF00096">
    <property type="entry name" value="zf-C2H2"/>
    <property type="match status" value="2"/>
</dbReference>
<evidence type="ECO:0000256" key="3">
    <source>
        <dbReference type="ARBA" id="ARBA00022771"/>
    </source>
</evidence>
<dbReference type="OrthoDB" id="8117402at2759"/>
<dbReference type="FunFam" id="3.30.160.60:FF:000072">
    <property type="entry name" value="zinc finger protein 143 isoform X1"/>
    <property type="match status" value="1"/>
</dbReference>
<keyword evidence="4" id="KW-0862">Zinc</keyword>
<accession>A0A0C9SYM0</accession>
<dbReference type="Gene3D" id="3.30.160.60">
    <property type="entry name" value="Classic Zinc Finger"/>
    <property type="match status" value="1"/>
</dbReference>
<dbReference type="AlphaFoldDB" id="A0A0C9SYM0"/>
<dbReference type="SUPFAM" id="SSF57667">
    <property type="entry name" value="beta-beta-alpha zinc fingers"/>
    <property type="match status" value="1"/>
</dbReference>
<sequence>CSRVFDRSWNLKSHVATHDRHHPKPHVCPHRSCGRAFRRKHDLKRHRDSIHQD</sequence>
<evidence type="ECO:0000256" key="5">
    <source>
        <dbReference type="PROSITE-ProRule" id="PRU00042"/>
    </source>
</evidence>
<dbReference type="HOGENOM" id="CLU_002678_42_25_1"/>
<evidence type="ECO:0000259" key="6">
    <source>
        <dbReference type="PROSITE" id="PS50157"/>
    </source>
</evidence>
<evidence type="ECO:0000313" key="7">
    <source>
        <dbReference type="EMBL" id="KII85145.1"/>
    </source>
</evidence>
<feature type="non-terminal residue" evidence="7">
    <location>
        <position position="1"/>
    </location>
</feature>
<dbReference type="GO" id="GO:0000981">
    <property type="term" value="F:DNA-binding transcription factor activity, RNA polymerase II-specific"/>
    <property type="evidence" value="ECO:0007669"/>
    <property type="project" value="UniProtKB-ARBA"/>
</dbReference>
<evidence type="ECO:0000313" key="8">
    <source>
        <dbReference type="Proteomes" id="UP000053263"/>
    </source>
</evidence>
<keyword evidence="3 5" id="KW-0863">Zinc-finger</keyword>
<reference evidence="7 8" key="1">
    <citation type="submission" date="2014-06" db="EMBL/GenBank/DDBJ databases">
        <title>Evolutionary Origins and Diversification of the Mycorrhizal Mutualists.</title>
        <authorList>
            <consortium name="DOE Joint Genome Institute"/>
            <consortium name="Mycorrhizal Genomics Consortium"/>
            <person name="Kohler A."/>
            <person name="Kuo A."/>
            <person name="Nagy L.G."/>
            <person name="Floudas D."/>
            <person name="Copeland A."/>
            <person name="Barry K.W."/>
            <person name="Cichocki N."/>
            <person name="Veneault-Fourrey C."/>
            <person name="LaButti K."/>
            <person name="Lindquist E.A."/>
            <person name="Lipzen A."/>
            <person name="Lundell T."/>
            <person name="Morin E."/>
            <person name="Murat C."/>
            <person name="Riley R."/>
            <person name="Ohm R."/>
            <person name="Sun H."/>
            <person name="Tunlid A."/>
            <person name="Henrissat B."/>
            <person name="Grigoriev I.V."/>
            <person name="Hibbett D.S."/>
            <person name="Martin F."/>
        </authorList>
    </citation>
    <scope>NUCLEOTIDE SEQUENCE [LARGE SCALE GENOMIC DNA]</scope>
    <source>
        <strain evidence="7 8">FD-325 SS-3</strain>
    </source>
</reference>
<organism evidence="7 8">
    <name type="scientific">Plicaturopsis crispa FD-325 SS-3</name>
    <dbReference type="NCBI Taxonomy" id="944288"/>
    <lineage>
        <taxon>Eukaryota</taxon>
        <taxon>Fungi</taxon>
        <taxon>Dikarya</taxon>
        <taxon>Basidiomycota</taxon>
        <taxon>Agaricomycotina</taxon>
        <taxon>Agaricomycetes</taxon>
        <taxon>Agaricomycetidae</taxon>
        <taxon>Amylocorticiales</taxon>
        <taxon>Amylocorticiaceae</taxon>
        <taxon>Plicatura</taxon>
        <taxon>Plicaturopsis crispa</taxon>
    </lineage>
</organism>
<proteinExistence type="predicted"/>
<evidence type="ECO:0000256" key="4">
    <source>
        <dbReference type="ARBA" id="ARBA00022833"/>
    </source>
</evidence>
<dbReference type="InterPro" id="IPR036236">
    <property type="entry name" value="Znf_C2H2_sf"/>
</dbReference>
<feature type="domain" description="C2H2-type" evidence="6">
    <location>
        <begin position="1"/>
        <end position="23"/>
    </location>
</feature>
<dbReference type="GO" id="GO:0008270">
    <property type="term" value="F:zinc ion binding"/>
    <property type="evidence" value="ECO:0007669"/>
    <property type="project" value="UniProtKB-KW"/>
</dbReference>
<feature type="non-terminal residue" evidence="7">
    <location>
        <position position="53"/>
    </location>
</feature>
<feature type="domain" description="C2H2-type" evidence="6">
    <location>
        <begin position="26"/>
        <end position="53"/>
    </location>
</feature>
<keyword evidence="2" id="KW-0677">Repeat</keyword>